<evidence type="ECO:0000313" key="2">
    <source>
        <dbReference type="EMBL" id="MCV3272843.1"/>
    </source>
</evidence>
<keyword evidence="3" id="KW-1185">Reference proteome</keyword>
<dbReference type="Pfam" id="PF13302">
    <property type="entry name" value="Acetyltransf_3"/>
    <property type="match status" value="1"/>
</dbReference>
<comment type="caution">
    <text evidence="2">The sequence shown here is derived from an EMBL/GenBank/DDBJ whole genome shotgun (WGS) entry which is preliminary data.</text>
</comment>
<dbReference type="PANTHER" id="PTHR43441">
    <property type="entry name" value="RIBOSOMAL-PROTEIN-SERINE ACETYLTRANSFERASE"/>
    <property type="match status" value="1"/>
</dbReference>
<sequence>MADETTNVVTWRPMGLEDIPRISDWFWSFTDAALFDRSLPVPISVDALRETWRDSIVQKSQPGAFWFMAEDEGAPIGIAGLETVNYIQGDAVLPFFVTESFRKRGLATAMTVAMLDLAFKRLRLHRVTTFYRSDNDATARVLEKFGFAEEGRFREAWFVEGHRKDTVIAGILGTEWIATREKVIEDIAASCNLTFSPTCWKEPLG</sequence>
<dbReference type="PANTHER" id="PTHR43441:SF11">
    <property type="entry name" value="RIBOSOMAL-PROTEIN-SERINE ACETYLTRANSFERASE"/>
    <property type="match status" value="1"/>
</dbReference>
<name>A0ABT3BI15_9RHOB</name>
<dbReference type="PROSITE" id="PS51186">
    <property type="entry name" value="GNAT"/>
    <property type="match status" value="1"/>
</dbReference>
<dbReference type="RefSeq" id="WP_263845161.1">
    <property type="nucleotide sequence ID" value="NZ_JALIEB010000010.1"/>
</dbReference>
<dbReference type="Proteomes" id="UP001208690">
    <property type="component" value="Unassembled WGS sequence"/>
</dbReference>
<protein>
    <submittedName>
        <fullName evidence="2">GNAT family N-acetyltransferase</fullName>
    </submittedName>
</protein>
<dbReference type="EMBL" id="JALIEB010000010">
    <property type="protein sequence ID" value="MCV3272843.1"/>
    <property type="molecule type" value="Genomic_DNA"/>
</dbReference>
<dbReference type="InterPro" id="IPR051908">
    <property type="entry name" value="Ribosomal_N-acetyltransferase"/>
</dbReference>
<evidence type="ECO:0000313" key="3">
    <source>
        <dbReference type="Proteomes" id="UP001208690"/>
    </source>
</evidence>
<accession>A0ABT3BI15</accession>
<feature type="domain" description="N-acetyltransferase" evidence="1">
    <location>
        <begin position="9"/>
        <end position="165"/>
    </location>
</feature>
<proteinExistence type="predicted"/>
<dbReference type="CDD" id="cd04301">
    <property type="entry name" value="NAT_SF"/>
    <property type="match status" value="1"/>
</dbReference>
<evidence type="ECO:0000259" key="1">
    <source>
        <dbReference type="PROSITE" id="PS51186"/>
    </source>
</evidence>
<gene>
    <name evidence="2" type="ORF">MUB52_15520</name>
</gene>
<dbReference type="InterPro" id="IPR016181">
    <property type="entry name" value="Acyl_CoA_acyltransferase"/>
</dbReference>
<dbReference type="SUPFAM" id="SSF55729">
    <property type="entry name" value="Acyl-CoA N-acyltransferases (Nat)"/>
    <property type="match status" value="1"/>
</dbReference>
<dbReference type="Gene3D" id="3.40.630.30">
    <property type="match status" value="1"/>
</dbReference>
<dbReference type="InterPro" id="IPR000182">
    <property type="entry name" value="GNAT_dom"/>
</dbReference>
<organism evidence="2 3">
    <name type="scientific">Roseobacter sinensis</name>
    <dbReference type="NCBI Taxonomy" id="2931391"/>
    <lineage>
        <taxon>Bacteria</taxon>
        <taxon>Pseudomonadati</taxon>
        <taxon>Pseudomonadota</taxon>
        <taxon>Alphaproteobacteria</taxon>
        <taxon>Rhodobacterales</taxon>
        <taxon>Roseobacteraceae</taxon>
        <taxon>Roseobacter</taxon>
    </lineage>
</organism>
<reference evidence="2 3" key="1">
    <citation type="submission" date="2022-04" db="EMBL/GenBank/DDBJ databases">
        <title>Roseobacter sp. WL0113 is a bacterium isolated from neritic sediment.</title>
        <authorList>
            <person name="Wang L."/>
            <person name="He W."/>
            <person name="Zhang D.-F."/>
        </authorList>
    </citation>
    <scope>NUCLEOTIDE SEQUENCE [LARGE SCALE GENOMIC DNA]</scope>
    <source>
        <strain evidence="2 3">WL0113</strain>
    </source>
</reference>